<dbReference type="InterPro" id="IPR019811">
    <property type="entry name" value="HDH_CS"/>
</dbReference>
<keyword evidence="5" id="KW-0521">NADP</keyword>
<dbReference type="Proteomes" id="UP000246004">
    <property type="component" value="Unassembled WGS sequence"/>
</dbReference>
<dbReference type="PANTHER" id="PTHR43331:SF1">
    <property type="entry name" value="HOMOSERINE DEHYDROGENASE"/>
    <property type="match status" value="1"/>
</dbReference>
<evidence type="ECO:0000313" key="9">
    <source>
        <dbReference type="Proteomes" id="UP000246004"/>
    </source>
</evidence>
<dbReference type="FunFam" id="3.40.50.720:FF:000554">
    <property type="entry name" value="Homoserine dehydrogenase"/>
    <property type="match status" value="1"/>
</dbReference>
<dbReference type="SUPFAM" id="SSF51735">
    <property type="entry name" value="NAD(P)-binding Rossmann-fold domains"/>
    <property type="match status" value="1"/>
</dbReference>
<name>A0A2V2BRR5_9EURY</name>
<evidence type="ECO:0000259" key="7">
    <source>
        <dbReference type="Pfam" id="PF00742"/>
    </source>
</evidence>
<organism evidence="8 9">
    <name type="scientific">Methanosphaera cuniculi</name>
    <dbReference type="NCBI Taxonomy" id="1077256"/>
    <lineage>
        <taxon>Archaea</taxon>
        <taxon>Methanobacteriati</taxon>
        <taxon>Methanobacteriota</taxon>
        <taxon>Methanomada group</taxon>
        <taxon>Methanobacteria</taxon>
        <taxon>Methanobacteriales</taxon>
        <taxon>Methanobacteriaceae</taxon>
        <taxon>Methanosphaera</taxon>
    </lineage>
</organism>
<dbReference type="AlphaFoldDB" id="A0A2V2BRR5"/>
<evidence type="ECO:0000313" key="8">
    <source>
        <dbReference type="EMBL" id="PWL08118.1"/>
    </source>
</evidence>
<evidence type="ECO:0000256" key="4">
    <source>
        <dbReference type="PIRSR" id="PIRSR036497-1"/>
    </source>
</evidence>
<dbReference type="InterPro" id="IPR001342">
    <property type="entry name" value="HDH_cat"/>
</dbReference>
<dbReference type="GO" id="GO:0009088">
    <property type="term" value="P:threonine biosynthetic process"/>
    <property type="evidence" value="ECO:0007669"/>
    <property type="project" value="UniProtKB-UniPathway"/>
</dbReference>
<dbReference type="InterPro" id="IPR022697">
    <property type="entry name" value="HDH_short"/>
</dbReference>
<protein>
    <recommendedName>
        <fullName evidence="2">homoserine dehydrogenase</fullName>
        <ecNumber evidence="2">1.1.1.3</ecNumber>
    </recommendedName>
</protein>
<dbReference type="Pfam" id="PF00742">
    <property type="entry name" value="Homoserine_dh"/>
    <property type="match status" value="1"/>
</dbReference>
<feature type="active site" description="Proton donor" evidence="4">
    <location>
        <position position="230"/>
    </location>
</feature>
<evidence type="ECO:0000259" key="6">
    <source>
        <dbReference type="Pfam" id="PF00208"/>
    </source>
</evidence>
<feature type="binding site" evidence="5">
    <location>
        <position position="130"/>
    </location>
    <ligand>
        <name>NADPH</name>
        <dbReference type="ChEBI" id="CHEBI:57783"/>
    </ligand>
</feature>
<feature type="binding site" evidence="5">
    <location>
        <position position="215"/>
    </location>
    <ligand>
        <name>L-homoserine</name>
        <dbReference type="ChEBI" id="CHEBI:57476"/>
    </ligand>
</feature>
<gene>
    <name evidence="8" type="primary">hom</name>
    <name evidence="8" type="ORF">MSCUN_10490</name>
</gene>
<dbReference type="PIRSF" id="PIRSF036497">
    <property type="entry name" value="HDH_short"/>
    <property type="match status" value="1"/>
</dbReference>
<dbReference type="NCBIfam" id="NF004912">
    <property type="entry name" value="PRK06270.1"/>
    <property type="match status" value="1"/>
</dbReference>
<dbReference type="Pfam" id="PF00208">
    <property type="entry name" value="ELFV_dehydrog"/>
    <property type="match status" value="1"/>
</dbReference>
<dbReference type="PROSITE" id="PS01042">
    <property type="entry name" value="HOMOSER_DHGENASE"/>
    <property type="match status" value="1"/>
</dbReference>
<accession>A0A2V2BRR5</accession>
<dbReference type="FunFam" id="3.30.360.10:FF:000005">
    <property type="entry name" value="Homoserine dehydrogenase"/>
    <property type="match status" value="1"/>
</dbReference>
<dbReference type="GO" id="GO:0004412">
    <property type="term" value="F:homoserine dehydrogenase activity"/>
    <property type="evidence" value="ECO:0007669"/>
    <property type="project" value="UniProtKB-EC"/>
</dbReference>
<dbReference type="NCBIfam" id="NF004976">
    <property type="entry name" value="PRK06349.1"/>
    <property type="match status" value="1"/>
</dbReference>
<evidence type="ECO:0000256" key="2">
    <source>
        <dbReference type="ARBA" id="ARBA00013213"/>
    </source>
</evidence>
<dbReference type="InterPro" id="IPR036291">
    <property type="entry name" value="NAD(P)-bd_dom_sf"/>
</dbReference>
<evidence type="ECO:0000256" key="5">
    <source>
        <dbReference type="PIRSR" id="PIRSR036497-2"/>
    </source>
</evidence>
<dbReference type="Gene3D" id="3.30.360.10">
    <property type="entry name" value="Dihydrodipicolinate Reductase, domain 2"/>
    <property type="match status" value="1"/>
</dbReference>
<dbReference type="SUPFAM" id="SSF55347">
    <property type="entry name" value="Glyceraldehyde-3-phosphate dehydrogenase-like, C-terminal domain"/>
    <property type="match status" value="1"/>
</dbReference>
<dbReference type="UniPathway" id="UPA00051">
    <property type="reaction ID" value="UER00465"/>
</dbReference>
<dbReference type="GO" id="GO:0050661">
    <property type="term" value="F:NADP binding"/>
    <property type="evidence" value="ECO:0007669"/>
    <property type="project" value="InterPro"/>
</dbReference>
<sequence length="343" mass="36526">MNINKMKLCILGFGAVGQGLAKVILMKHDELIERYGLDLIITAISDSSGAAINNDGLDAQKALDVKDETGKISEYPEYGIKGIDGIEVLQKADYDCLVEVTPTNIEDGEPTQSNILKAMNDKKDVVTSNKGPLALNFKELIQTAQKNGVKFRFEASVGGTMPVINLGREALAGNKIHSVQGILNGTTNYILSRMANEGTEYEPTLKEAQELGIAETNPYQDVEGLDAACKIVIIANSLMGWDVTLDDVSLHGISDISSNAIKLAQEDGYLIKLVAEAKDGKLTVAPMLVKEGSPFAVNGTLNVITLKTDLSEDVTVVGVGAGSIETASAILSDIISIGKRNSE</sequence>
<reference evidence="8 9" key="1">
    <citation type="submission" date="2016-04" db="EMBL/GenBank/DDBJ databases">
        <title>Genome sequence of Methanosphaera cuniculi DSM 4103.</title>
        <authorList>
            <person name="Poehlein A."/>
            <person name="Seedorf H."/>
            <person name="Daniel R."/>
        </authorList>
    </citation>
    <scope>NUCLEOTIDE SEQUENCE [LARGE SCALE GENOMIC DNA]</scope>
    <source>
        <strain evidence="8 9">DSM 4103</strain>
    </source>
</reference>
<feature type="domain" description="Glutamate/phenylalanine/leucine/valine/L-tryptophan dehydrogenase C-terminal" evidence="6">
    <location>
        <begin position="3"/>
        <end position="98"/>
    </location>
</feature>
<feature type="binding site" evidence="5">
    <location>
        <begin position="12"/>
        <end position="17"/>
    </location>
    <ligand>
        <name>NADP(+)</name>
        <dbReference type="ChEBI" id="CHEBI:58349"/>
    </ligand>
</feature>
<dbReference type="EC" id="1.1.1.3" evidence="2"/>
<dbReference type="UniPathway" id="UPA00050">
    <property type="reaction ID" value="UER00063"/>
</dbReference>
<evidence type="ECO:0000256" key="3">
    <source>
        <dbReference type="ARBA" id="ARBA00023002"/>
    </source>
</evidence>
<keyword evidence="3 8" id="KW-0560">Oxidoreductase</keyword>
<dbReference type="Gene3D" id="3.40.50.720">
    <property type="entry name" value="NAD(P)-binding Rossmann-like Domain"/>
    <property type="match status" value="1"/>
</dbReference>
<dbReference type="InterPro" id="IPR006096">
    <property type="entry name" value="Glu/Leu/Phe/Val/Trp_DH_C"/>
</dbReference>
<dbReference type="GO" id="GO:0009086">
    <property type="term" value="P:methionine biosynthetic process"/>
    <property type="evidence" value="ECO:0007669"/>
    <property type="project" value="UniProtKB-KW"/>
</dbReference>
<proteinExistence type="inferred from homology"/>
<dbReference type="PANTHER" id="PTHR43331">
    <property type="entry name" value="HOMOSERINE DEHYDROGENASE"/>
    <property type="match status" value="1"/>
</dbReference>
<evidence type="ECO:0000256" key="1">
    <source>
        <dbReference type="ARBA" id="ARBA00006753"/>
    </source>
</evidence>
<dbReference type="EMBL" id="LWMS01000031">
    <property type="protein sequence ID" value="PWL08118.1"/>
    <property type="molecule type" value="Genomic_DNA"/>
</dbReference>
<comment type="caution">
    <text evidence="8">The sequence shown here is derived from an EMBL/GenBank/DDBJ whole genome shotgun (WGS) entry which is preliminary data.</text>
</comment>
<comment type="similarity">
    <text evidence="1">Belongs to the homoserine dehydrogenase family.</text>
</comment>
<feature type="domain" description="Homoserine dehydrogenase catalytic" evidence="7">
    <location>
        <begin position="162"/>
        <end position="335"/>
    </location>
</feature>